<sequence>MNEKLMQGCAKLGLNLSQVQFDQLETYINAVLDFNKTYNLMKADNADELAVNHVLDSLAAVPHIASLIKPESKIGDIGSGGGCPGIPLAVAFPENSFTLVERMEKRCVFLESAVRKMNLKNVKVLCSQADSVEKEIFDLEVFRAFHPFDKKIVKLLFGMLKKGGHLAAYKARLEKINAEMAEVQVMVPDYKVINLTVPFLEDHERNLVVIQK</sequence>
<feature type="binding site" evidence="6">
    <location>
        <position position="143"/>
    </location>
    <ligand>
        <name>S-adenosyl-L-methionine</name>
        <dbReference type="ChEBI" id="CHEBI:59789"/>
    </ligand>
</feature>
<feature type="binding site" evidence="6">
    <location>
        <position position="78"/>
    </location>
    <ligand>
        <name>S-adenosyl-L-methionine</name>
        <dbReference type="ChEBI" id="CHEBI:59789"/>
    </ligand>
</feature>
<evidence type="ECO:0000256" key="5">
    <source>
        <dbReference type="ARBA" id="ARBA00022691"/>
    </source>
</evidence>
<comment type="caution">
    <text evidence="6">Lacks conserved residue(s) required for the propagation of feature annotation.</text>
</comment>
<organism evidence="7 9">
    <name type="scientific">Treponema rectale</name>
    <dbReference type="NCBI Taxonomy" id="744512"/>
    <lineage>
        <taxon>Bacteria</taxon>
        <taxon>Pseudomonadati</taxon>
        <taxon>Spirochaetota</taxon>
        <taxon>Spirochaetia</taxon>
        <taxon>Spirochaetales</taxon>
        <taxon>Treponemataceae</taxon>
        <taxon>Treponema</taxon>
    </lineage>
</organism>
<dbReference type="InterPro" id="IPR029063">
    <property type="entry name" value="SAM-dependent_MTases_sf"/>
</dbReference>
<dbReference type="Proteomes" id="UP000593591">
    <property type="component" value="Chromosome"/>
</dbReference>
<accession>A0A840S8V7</accession>
<evidence type="ECO:0000313" key="8">
    <source>
        <dbReference type="EMBL" id="QOS40999.1"/>
    </source>
</evidence>
<dbReference type="GO" id="GO:0005829">
    <property type="term" value="C:cytosol"/>
    <property type="evidence" value="ECO:0007669"/>
    <property type="project" value="TreeGrafter"/>
</dbReference>
<dbReference type="CDD" id="cd02440">
    <property type="entry name" value="AdoMet_MTases"/>
    <property type="match status" value="1"/>
</dbReference>
<dbReference type="Proteomes" id="UP000578697">
    <property type="component" value="Unassembled WGS sequence"/>
</dbReference>
<keyword evidence="9" id="KW-1185">Reference proteome</keyword>
<keyword evidence="3 6" id="KW-0489">Methyltransferase</keyword>
<gene>
    <name evidence="6 8" type="primary">rsmG</name>
    <name evidence="8" type="ORF">DYE49_11295</name>
    <name evidence="7" type="ORF">HNP77_001468</name>
</gene>
<dbReference type="GO" id="GO:0070043">
    <property type="term" value="F:rRNA (guanine-N7-)-methyltransferase activity"/>
    <property type="evidence" value="ECO:0007669"/>
    <property type="project" value="UniProtKB-UniRule"/>
</dbReference>
<dbReference type="EC" id="2.1.1.-" evidence="6"/>
<dbReference type="NCBIfam" id="TIGR00138">
    <property type="entry name" value="rsmG_gidB"/>
    <property type="match status" value="1"/>
</dbReference>
<evidence type="ECO:0000256" key="1">
    <source>
        <dbReference type="ARBA" id="ARBA00022490"/>
    </source>
</evidence>
<dbReference type="Pfam" id="PF02527">
    <property type="entry name" value="GidB"/>
    <property type="match status" value="1"/>
</dbReference>
<reference evidence="7 9" key="2">
    <citation type="submission" date="2020-08" db="EMBL/GenBank/DDBJ databases">
        <title>Genomic Encyclopedia of Type Strains, Phase IV (KMG-IV): sequencing the most valuable type-strain genomes for metagenomic binning, comparative biology and taxonomic classification.</title>
        <authorList>
            <person name="Goeker M."/>
        </authorList>
    </citation>
    <scope>NUCLEOTIDE SEQUENCE [LARGE SCALE GENOMIC DNA]</scope>
    <source>
        <strain evidence="7 9">DSM 103679</strain>
    </source>
</reference>
<evidence type="ECO:0000256" key="3">
    <source>
        <dbReference type="ARBA" id="ARBA00022603"/>
    </source>
</evidence>
<dbReference type="KEGG" id="trc:DYE49_11295"/>
<dbReference type="PIRSF" id="PIRSF003078">
    <property type="entry name" value="GidB"/>
    <property type="match status" value="1"/>
</dbReference>
<evidence type="ECO:0000256" key="6">
    <source>
        <dbReference type="HAMAP-Rule" id="MF_00074"/>
    </source>
</evidence>
<comment type="similarity">
    <text evidence="6">Belongs to the methyltransferase superfamily. RNA methyltransferase RsmG family.</text>
</comment>
<evidence type="ECO:0000313" key="9">
    <source>
        <dbReference type="Proteomes" id="UP000578697"/>
    </source>
</evidence>
<dbReference type="EMBL" id="JACHFR010000002">
    <property type="protein sequence ID" value="MBB5219099.1"/>
    <property type="molecule type" value="Genomic_DNA"/>
</dbReference>
<dbReference type="Gene3D" id="3.40.50.150">
    <property type="entry name" value="Vaccinia Virus protein VP39"/>
    <property type="match status" value="1"/>
</dbReference>
<dbReference type="InterPro" id="IPR003682">
    <property type="entry name" value="rRNA_ssu_MeTfrase_G"/>
</dbReference>
<keyword evidence="5 6" id="KW-0949">S-adenosyl-L-methionine</keyword>
<comment type="function">
    <text evidence="6">Specifically methylates the N7 position of a guanine in 16S rRNA.</text>
</comment>
<evidence type="ECO:0000313" key="7">
    <source>
        <dbReference type="EMBL" id="MBB5219099.1"/>
    </source>
</evidence>
<dbReference type="HAMAP" id="MF_00074">
    <property type="entry name" value="16SrRNA_methyltr_G"/>
    <property type="match status" value="1"/>
</dbReference>
<dbReference type="AlphaFoldDB" id="A0A840S8V7"/>
<evidence type="ECO:0000256" key="4">
    <source>
        <dbReference type="ARBA" id="ARBA00022679"/>
    </source>
</evidence>
<dbReference type="RefSeq" id="WP_184652527.1">
    <property type="nucleotide sequence ID" value="NZ_JACHFR010000002.1"/>
</dbReference>
<evidence type="ECO:0000256" key="2">
    <source>
        <dbReference type="ARBA" id="ARBA00022552"/>
    </source>
</evidence>
<dbReference type="EMBL" id="CP031517">
    <property type="protein sequence ID" value="QOS40999.1"/>
    <property type="molecule type" value="Genomic_DNA"/>
</dbReference>
<keyword evidence="2 6" id="KW-0698">rRNA processing</keyword>
<comment type="subcellular location">
    <subcellularLocation>
        <location evidence="6">Cytoplasm</location>
    </subcellularLocation>
</comment>
<dbReference type="PANTHER" id="PTHR31760:SF0">
    <property type="entry name" value="S-ADENOSYL-L-METHIONINE-DEPENDENT METHYLTRANSFERASES SUPERFAMILY PROTEIN"/>
    <property type="match status" value="1"/>
</dbReference>
<evidence type="ECO:0000313" key="10">
    <source>
        <dbReference type="Proteomes" id="UP000593591"/>
    </source>
</evidence>
<proteinExistence type="inferred from homology"/>
<keyword evidence="1 6" id="KW-0963">Cytoplasm</keyword>
<protein>
    <recommendedName>
        <fullName evidence="6">Ribosomal RNA small subunit methyltransferase G</fullName>
        <ecNumber evidence="6">2.1.1.-</ecNumber>
    </recommendedName>
    <alternativeName>
        <fullName evidence="6">16S rRNA 7-methylguanosine methyltransferase</fullName>
        <shortName evidence="6">16S rRNA m7G methyltransferase</shortName>
    </alternativeName>
</protein>
<reference evidence="8 10" key="1">
    <citation type="submission" date="2018-08" db="EMBL/GenBank/DDBJ databases">
        <title>The first complete genome of Treponema rectale (CHPAT), a commensal spirochete of the bovine rectum.</title>
        <authorList>
            <person name="Staton G.J."/>
            <person name="Clegg S.R."/>
            <person name="Carter S.D."/>
            <person name="Radford A.D."/>
            <person name="Darby A."/>
            <person name="Hall N."/>
            <person name="Birtles R.J."/>
            <person name="Evans N.J."/>
        </authorList>
    </citation>
    <scope>NUCLEOTIDE SEQUENCE [LARGE SCALE GENOMIC DNA]</scope>
    <source>
        <strain evidence="8 10">CHPA</strain>
    </source>
</reference>
<dbReference type="SUPFAM" id="SSF53335">
    <property type="entry name" value="S-adenosyl-L-methionine-dependent methyltransferases"/>
    <property type="match status" value="1"/>
</dbReference>
<dbReference type="PANTHER" id="PTHR31760">
    <property type="entry name" value="S-ADENOSYL-L-METHIONINE-DEPENDENT METHYLTRANSFERASES SUPERFAMILY PROTEIN"/>
    <property type="match status" value="1"/>
</dbReference>
<name>A0A840S8V7_9SPIR</name>
<keyword evidence="4 6" id="KW-0808">Transferase</keyword>